<dbReference type="AlphaFoldDB" id="A0A642C2J6"/>
<feature type="transmembrane region" description="Helical" evidence="1">
    <location>
        <begin position="20"/>
        <end position="39"/>
    </location>
</feature>
<gene>
    <name evidence="2" type="ORF">F3B51_29425</name>
</gene>
<accession>A0A642C2J6</accession>
<name>A0A642C2J6_BACOV</name>
<proteinExistence type="predicted"/>
<keyword evidence="1" id="KW-0812">Transmembrane</keyword>
<evidence type="ECO:0000313" key="2">
    <source>
        <dbReference type="EMBL" id="KAA4631913.1"/>
    </source>
</evidence>
<keyword evidence="1" id="KW-1133">Transmembrane helix</keyword>
<keyword evidence="1" id="KW-0472">Membrane</keyword>
<dbReference type="EMBL" id="VWFN01000286">
    <property type="protein sequence ID" value="KAA4631913.1"/>
    <property type="molecule type" value="Genomic_DNA"/>
</dbReference>
<evidence type="ECO:0000256" key="1">
    <source>
        <dbReference type="SAM" id="Phobius"/>
    </source>
</evidence>
<reference evidence="2" key="1">
    <citation type="journal article" date="2019" name="Nat. Med.">
        <title>A library of human gut bacterial isolates paired with longitudinal multiomics data enables mechanistic microbiome research.</title>
        <authorList>
            <person name="Poyet M."/>
            <person name="Groussin M."/>
            <person name="Gibbons S.M."/>
            <person name="Avila-Pacheco J."/>
            <person name="Jiang X."/>
            <person name="Kearney S.M."/>
            <person name="Perrotta A.R."/>
            <person name="Berdy B."/>
            <person name="Zhao S."/>
            <person name="Lieberman T.D."/>
            <person name="Swanson P.K."/>
            <person name="Smith M."/>
            <person name="Roesemann S."/>
            <person name="Alexander J.E."/>
            <person name="Rich S.A."/>
            <person name="Livny J."/>
            <person name="Vlamakis H."/>
            <person name="Clish C."/>
            <person name="Bullock K."/>
            <person name="Deik A."/>
            <person name="Scott J."/>
            <person name="Pierce K.A."/>
            <person name="Xavier R.J."/>
            <person name="Alm E.J."/>
        </authorList>
    </citation>
    <scope>NUCLEOTIDE SEQUENCE</scope>
    <source>
        <strain evidence="2">BIOML-A13</strain>
    </source>
</reference>
<sequence>MPKFKVNTVLIQRIRSICRLCVLFLVVYQRIFQFCLHVFQNMSIFAALFSPVTYQVTGY</sequence>
<organism evidence="2">
    <name type="scientific">Bacteroides ovatus</name>
    <dbReference type="NCBI Taxonomy" id="28116"/>
    <lineage>
        <taxon>Bacteria</taxon>
        <taxon>Pseudomonadati</taxon>
        <taxon>Bacteroidota</taxon>
        <taxon>Bacteroidia</taxon>
        <taxon>Bacteroidales</taxon>
        <taxon>Bacteroidaceae</taxon>
        <taxon>Bacteroides</taxon>
    </lineage>
</organism>
<comment type="caution">
    <text evidence="2">The sequence shown here is derived from an EMBL/GenBank/DDBJ whole genome shotgun (WGS) entry which is preliminary data.</text>
</comment>
<protein>
    <submittedName>
        <fullName evidence="2">Uncharacterized protein</fullName>
    </submittedName>
</protein>